<evidence type="ECO:0000313" key="4">
    <source>
        <dbReference type="Proteomes" id="UP000235786"/>
    </source>
</evidence>
<keyword evidence="4" id="KW-1185">Reference proteome</keyword>
<dbReference type="Gene3D" id="2.60.120.200">
    <property type="match status" value="1"/>
</dbReference>
<dbReference type="GO" id="GO:0005975">
    <property type="term" value="P:carbohydrate metabolic process"/>
    <property type="evidence" value="ECO:0007669"/>
    <property type="project" value="InterPro"/>
</dbReference>
<evidence type="ECO:0000313" key="3">
    <source>
        <dbReference type="EMBL" id="PMD46367.1"/>
    </source>
</evidence>
<organism evidence="3 4">
    <name type="scientific">Hyaloscypha variabilis (strain UAMH 11265 / GT02V1 / F)</name>
    <name type="common">Meliniomyces variabilis</name>
    <dbReference type="NCBI Taxonomy" id="1149755"/>
    <lineage>
        <taxon>Eukaryota</taxon>
        <taxon>Fungi</taxon>
        <taxon>Dikarya</taxon>
        <taxon>Ascomycota</taxon>
        <taxon>Pezizomycotina</taxon>
        <taxon>Leotiomycetes</taxon>
        <taxon>Helotiales</taxon>
        <taxon>Hyaloscyphaceae</taxon>
        <taxon>Hyaloscypha</taxon>
        <taxon>Hyaloscypha variabilis</taxon>
    </lineage>
</organism>
<dbReference type="Proteomes" id="UP000235786">
    <property type="component" value="Unassembled WGS sequence"/>
</dbReference>
<feature type="signal peptide" evidence="1">
    <location>
        <begin position="1"/>
        <end position="20"/>
    </location>
</feature>
<proteinExistence type="predicted"/>
<feature type="chain" id="PRO_5014347347" evidence="1">
    <location>
        <begin position="21"/>
        <end position="254"/>
    </location>
</feature>
<keyword evidence="1" id="KW-0732">Signal</keyword>
<dbReference type="OrthoDB" id="4524534at2759"/>
<reference evidence="3 4" key="1">
    <citation type="submission" date="2016-04" db="EMBL/GenBank/DDBJ databases">
        <title>A degradative enzymes factory behind the ericoid mycorrhizal symbiosis.</title>
        <authorList>
            <consortium name="DOE Joint Genome Institute"/>
            <person name="Martino E."/>
            <person name="Morin E."/>
            <person name="Grelet G."/>
            <person name="Kuo A."/>
            <person name="Kohler A."/>
            <person name="Daghino S."/>
            <person name="Barry K."/>
            <person name="Choi C."/>
            <person name="Cichocki N."/>
            <person name="Clum A."/>
            <person name="Copeland A."/>
            <person name="Hainaut M."/>
            <person name="Haridas S."/>
            <person name="Labutti K."/>
            <person name="Lindquist E."/>
            <person name="Lipzen A."/>
            <person name="Khouja H.-R."/>
            <person name="Murat C."/>
            <person name="Ohm R."/>
            <person name="Olson A."/>
            <person name="Spatafora J."/>
            <person name="Veneault-Fourrey C."/>
            <person name="Henrissat B."/>
            <person name="Grigoriev I."/>
            <person name="Martin F."/>
            <person name="Perotto S."/>
        </authorList>
    </citation>
    <scope>NUCLEOTIDE SEQUENCE [LARGE SCALE GENOMIC DNA]</scope>
    <source>
        <strain evidence="3 4">F</strain>
    </source>
</reference>
<dbReference type="AlphaFoldDB" id="A0A2J6S6G8"/>
<dbReference type="PROSITE" id="PS51762">
    <property type="entry name" value="GH16_2"/>
    <property type="match status" value="1"/>
</dbReference>
<dbReference type="EMBL" id="KZ613939">
    <property type="protein sequence ID" value="PMD46367.1"/>
    <property type="molecule type" value="Genomic_DNA"/>
</dbReference>
<keyword evidence="3" id="KW-0378">Hydrolase</keyword>
<dbReference type="Pfam" id="PF00722">
    <property type="entry name" value="Glyco_hydro_16"/>
    <property type="match status" value="1"/>
</dbReference>
<dbReference type="SUPFAM" id="SSF49899">
    <property type="entry name" value="Concanavalin A-like lectins/glucanases"/>
    <property type="match status" value="1"/>
</dbReference>
<evidence type="ECO:0000259" key="2">
    <source>
        <dbReference type="PROSITE" id="PS51762"/>
    </source>
</evidence>
<dbReference type="InterPro" id="IPR013320">
    <property type="entry name" value="ConA-like_dom_sf"/>
</dbReference>
<feature type="domain" description="GH16" evidence="2">
    <location>
        <begin position="22"/>
        <end position="254"/>
    </location>
</feature>
<protein>
    <submittedName>
        <fullName evidence="3">Glycoside hydrolase family 16 protein</fullName>
    </submittedName>
</protein>
<accession>A0A2J6S6G8</accession>
<evidence type="ECO:0000256" key="1">
    <source>
        <dbReference type="SAM" id="SignalP"/>
    </source>
</evidence>
<sequence>MHSLFFSSLILGAASSVLLARETGTRTMIPKTCFDSIADFENSFDYLYPWGTDHNGAARMDKDHIKISDGVLTLTATPATGQEPASSGGKSIDIHYLSGTVYAKDHFNVSGSGGYDFTGDFRATTTRGTWPAFWLTAVKGWPPEIDMAEWKGSGKISFNTFNTSSKVESKNVDYPSPGDFHTIKSELRDLNGKDVQIKFYLDGDLVTTQVGKDFTGVPMYLIIDLQMEGSSGSPGPTGDTEYEVKNLEVLTYNP</sequence>
<name>A0A2J6S6G8_HYAVF</name>
<dbReference type="GO" id="GO:0004553">
    <property type="term" value="F:hydrolase activity, hydrolyzing O-glycosyl compounds"/>
    <property type="evidence" value="ECO:0007669"/>
    <property type="project" value="InterPro"/>
</dbReference>
<gene>
    <name evidence="3" type="ORF">L207DRAFT_561721</name>
</gene>
<dbReference type="InterPro" id="IPR000757">
    <property type="entry name" value="Beta-glucanase-like"/>
</dbReference>
<dbReference type="STRING" id="1149755.A0A2J6S6G8"/>